<proteinExistence type="predicted"/>
<evidence type="ECO:0000256" key="4">
    <source>
        <dbReference type="ARBA" id="ARBA00023136"/>
    </source>
</evidence>
<accession>A0A2X2Y6J0</accession>
<evidence type="ECO:0000256" key="7">
    <source>
        <dbReference type="SAM" id="SignalP"/>
    </source>
</evidence>
<evidence type="ECO:0000256" key="2">
    <source>
        <dbReference type="ARBA" id="ARBA00022452"/>
    </source>
</evidence>
<keyword evidence="3" id="KW-0812">Transmembrane</keyword>
<evidence type="ECO:0000256" key="3">
    <source>
        <dbReference type="ARBA" id="ARBA00022692"/>
    </source>
</evidence>
<reference evidence="8 9" key="1">
    <citation type="submission" date="2018-06" db="EMBL/GenBank/DDBJ databases">
        <authorList>
            <consortium name="Pathogen Informatics"/>
            <person name="Doyle S."/>
        </authorList>
    </citation>
    <scope>NUCLEOTIDE SEQUENCE [LARGE SCALE GENOMIC DNA]</scope>
    <source>
        <strain evidence="8 9">NCTC13028</strain>
    </source>
</reference>
<dbReference type="SUPFAM" id="SSF56954">
    <property type="entry name" value="Outer membrane efflux proteins (OEP)"/>
    <property type="match status" value="2"/>
</dbReference>
<keyword evidence="6" id="KW-0175">Coiled coil</keyword>
<sequence length="398" mass="47118">MKKGKIIALVLTAFLCTSSSTGVFAMENAENNSREIENKEETKIITIIGKENEEELKLNINEVMEKVEKDNMELKLMEGKEKLLNRLYDRDLTLSQSVDNDRDISINYNNVSFRKQQLLNFRQSALNVKSARKDREDKIKEIKRELERSYLNVLNSRRDIKNTEETLKNLDMQIEKMQRYIDAGKTSPTSIEPLKVQKTQLKSSLNFPKLQEQESLLKIKQYLGLDQSKNIKLNLEYANKEFKLYNPENIDKIINDSVEKNFGLYKMKEQLEFLKEERRIYEKYGRNTEVESTNTDIRIKDMENSIEDYKLNLRVNFWSAYYNLKSKEEAVDVAKANLQHSKMKYEETKYRFEQGLEDKVELDSKELDFEKKKIEEEKAVNEYMITVQSFKDTLEIEE</sequence>
<gene>
    <name evidence="8" type="ORF">NCTC13028_01014</name>
</gene>
<evidence type="ECO:0000313" key="9">
    <source>
        <dbReference type="Proteomes" id="UP000250223"/>
    </source>
</evidence>
<dbReference type="AlphaFoldDB" id="A0A2X2Y6J0"/>
<evidence type="ECO:0000256" key="6">
    <source>
        <dbReference type="SAM" id="Coils"/>
    </source>
</evidence>
<feature type="chain" id="PRO_5015927229" evidence="7">
    <location>
        <begin position="26"/>
        <end position="398"/>
    </location>
</feature>
<evidence type="ECO:0000256" key="5">
    <source>
        <dbReference type="ARBA" id="ARBA00023237"/>
    </source>
</evidence>
<protein>
    <submittedName>
        <fullName evidence="8">Outer membrane efflux protein</fullName>
    </submittedName>
</protein>
<dbReference type="InterPro" id="IPR051906">
    <property type="entry name" value="TolC-like"/>
</dbReference>
<keyword evidence="5" id="KW-0998">Cell outer membrane</keyword>
<dbReference type="EMBL" id="UAWC01000006">
    <property type="protein sequence ID" value="SQB34120.1"/>
    <property type="molecule type" value="Genomic_DNA"/>
</dbReference>
<dbReference type="Gene3D" id="1.20.1600.10">
    <property type="entry name" value="Outer membrane efflux proteins (OEP)"/>
    <property type="match status" value="2"/>
</dbReference>
<evidence type="ECO:0000313" key="8">
    <source>
        <dbReference type="EMBL" id="SQB34120.1"/>
    </source>
</evidence>
<keyword evidence="7" id="KW-0732">Signal</keyword>
<comment type="subcellular location">
    <subcellularLocation>
        <location evidence="1">Cell outer membrane</location>
    </subcellularLocation>
</comment>
<dbReference type="GO" id="GO:0015288">
    <property type="term" value="F:porin activity"/>
    <property type="evidence" value="ECO:0007669"/>
    <property type="project" value="TreeGrafter"/>
</dbReference>
<dbReference type="Proteomes" id="UP000250223">
    <property type="component" value="Unassembled WGS sequence"/>
</dbReference>
<dbReference type="GO" id="GO:0009279">
    <property type="term" value="C:cell outer membrane"/>
    <property type="evidence" value="ECO:0007669"/>
    <property type="project" value="UniProtKB-SubCell"/>
</dbReference>
<dbReference type="PANTHER" id="PTHR30026:SF20">
    <property type="entry name" value="OUTER MEMBRANE PROTEIN TOLC"/>
    <property type="match status" value="1"/>
</dbReference>
<name>A0A2X2Y6J0_CLOCO</name>
<feature type="signal peptide" evidence="7">
    <location>
        <begin position="1"/>
        <end position="25"/>
    </location>
</feature>
<evidence type="ECO:0000256" key="1">
    <source>
        <dbReference type="ARBA" id="ARBA00004442"/>
    </source>
</evidence>
<dbReference type="PANTHER" id="PTHR30026">
    <property type="entry name" value="OUTER MEMBRANE PROTEIN TOLC"/>
    <property type="match status" value="1"/>
</dbReference>
<keyword evidence="4" id="KW-0472">Membrane</keyword>
<dbReference type="GO" id="GO:1990281">
    <property type="term" value="C:efflux pump complex"/>
    <property type="evidence" value="ECO:0007669"/>
    <property type="project" value="TreeGrafter"/>
</dbReference>
<feature type="coiled-coil region" evidence="6">
    <location>
        <begin position="128"/>
        <end position="180"/>
    </location>
</feature>
<dbReference type="RefSeq" id="WP_111921348.1">
    <property type="nucleotide sequence ID" value="NZ_JAHLNT010000013.1"/>
</dbReference>
<keyword evidence="2" id="KW-1134">Transmembrane beta strand</keyword>
<dbReference type="GO" id="GO:0015562">
    <property type="term" value="F:efflux transmembrane transporter activity"/>
    <property type="evidence" value="ECO:0007669"/>
    <property type="project" value="InterPro"/>
</dbReference>
<organism evidence="8 9">
    <name type="scientific">Clostridium cochlearium</name>
    <dbReference type="NCBI Taxonomy" id="1494"/>
    <lineage>
        <taxon>Bacteria</taxon>
        <taxon>Bacillati</taxon>
        <taxon>Bacillota</taxon>
        <taxon>Clostridia</taxon>
        <taxon>Eubacteriales</taxon>
        <taxon>Clostridiaceae</taxon>
        <taxon>Clostridium</taxon>
    </lineage>
</organism>